<proteinExistence type="predicted"/>
<dbReference type="Proteomes" id="UP000663851">
    <property type="component" value="Unassembled WGS sequence"/>
</dbReference>
<accession>A0A820E383</accession>
<evidence type="ECO:0000313" key="2">
    <source>
        <dbReference type="EMBL" id="CAF3606066.1"/>
    </source>
</evidence>
<dbReference type="AlphaFoldDB" id="A0A820E383"/>
<reference evidence="3" key="1">
    <citation type="submission" date="2021-02" db="EMBL/GenBank/DDBJ databases">
        <authorList>
            <person name="Nowell W R."/>
        </authorList>
    </citation>
    <scope>NUCLEOTIDE SEQUENCE</scope>
</reference>
<dbReference type="Pfam" id="PF26215">
    <property type="entry name" value="HTH_animal"/>
    <property type="match status" value="1"/>
</dbReference>
<dbReference type="EMBL" id="CAJOBO010000532">
    <property type="protein sequence ID" value="CAF4242318.1"/>
    <property type="molecule type" value="Genomic_DNA"/>
</dbReference>
<feature type="domain" description="Helix-turn-helix" evidence="1">
    <location>
        <begin position="930"/>
        <end position="988"/>
    </location>
</feature>
<evidence type="ECO:0000313" key="3">
    <source>
        <dbReference type="EMBL" id="CAF4242318.1"/>
    </source>
</evidence>
<sequence>MTDQNPTIQRTIDRFDDIFHRYGDDNDDEDENIRTQFANSISLFDSDDENNHNDYNMFIDTIDDSIAVSEQQEHLSQTLSLLSMFAEDQEDNEKPMEEIELIPKYLTKNYKAFDEMISSLIRKSSTLINIESLRDIAFLFHRIESIKLDQLLWTIYLQSGTGELKLKRPMRTGNSNLKKIFFWPEEVKQKMFTHGHTSATDLNDNLDHDVCIMFVNRILENFQNQLLDYQSKLEQMKQEKFNYILTNEIEQAIEKFIQQYGISIYKISIESLISTVEYDYKDRLIEFEFQNENPNEFQKEIFNNIFKVKSQKEISKFEAAILKQRLAHNHLPKAFQSLDIPSPLSLKTIQDDNIRQHLQDRAEKVLQRTKCHMILVYLAVAETKMNEYRINYDKLMSELQLNQKSGSIHQKLNEKMFNLMEERFKNINEHLIRLYRLKICFFRQCSNGQELDLVHRWSIITENKSNLTCSPSLIQHTNRYHLTDEQRNFLNRGPTYVPPCQIHILSKSSLTTLAEILTKKMAPLRRDLTALFTKYPVDLSRRINFEKEIQQLFHESFLQPIPRALEERALYEQQLLKSIKYQLEKNHLILRRTANHQNMYYLGQIDEFQQKTMDYMQHSTATYEFIGTIDDFNSEQFYLEKILQSIDSDLKSLLQRKLISKDLQIKFIIKQSTKSQLPNLDFLPDLNQNDSIIVQPRLSSFQWSPIALIANYLEQLVKPYFENCSQSTIFLDENDFIKKLDYYCIQQGLLQRTTSFVTFKILNLSTDLKHSTLLRTLNQFLINRSMTGRYGKLSSETIEELTALILRNLFFIYKNKIYRYIKGYPLNLSYLELLMNIYLYDWQLTLVREFRLRDLFYGRCQQSGFFTWCESLDLLPVLFEKVQKSFDSNIKLITCMGSNVQFLEISIENRQGSLYTRISHDQHSRQQPFLLPYTKDHPRLFHRQWFQWSLIRAGLLCSSFEDFEEERRYIEATFLVNGYSLDFVEYHLREFYAKFYPIQQQQQQQQQQKQFILTKLTFPRLRRELFRFIEQEKIQLANKLQLKRTHKLIHLHYLFDWGSRCQFSRKFYELWSSMIEQDPQFKKYAIKIQLQTKHCYSSNTFLAQSI</sequence>
<dbReference type="InterPro" id="IPR058912">
    <property type="entry name" value="HTH_animal"/>
</dbReference>
<dbReference type="PANTHER" id="PTHR21301:SF10">
    <property type="entry name" value="REVERSE TRANSCRIPTASE DOMAIN-CONTAINING PROTEIN"/>
    <property type="match status" value="1"/>
</dbReference>
<protein>
    <recommendedName>
        <fullName evidence="1">Helix-turn-helix domain-containing protein</fullName>
    </recommendedName>
</protein>
<organism evidence="3 4">
    <name type="scientific">Rotaria socialis</name>
    <dbReference type="NCBI Taxonomy" id="392032"/>
    <lineage>
        <taxon>Eukaryota</taxon>
        <taxon>Metazoa</taxon>
        <taxon>Spiralia</taxon>
        <taxon>Gnathifera</taxon>
        <taxon>Rotifera</taxon>
        <taxon>Eurotatoria</taxon>
        <taxon>Bdelloidea</taxon>
        <taxon>Philodinida</taxon>
        <taxon>Philodinidae</taxon>
        <taxon>Rotaria</taxon>
    </lineage>
</organism>
<gene>
    <name evidence="3" type="ORF">HFQ381_LOCUS9924</name>
    <name evidence="2" type="ORF">LUA448_LOCUS30686</name>
</gene>
<name>A0A820E383_9BILA</name>
<dbReference type="Proteomes" id="UP000663833">
    <property type="component" value="Unassembled WGS sequence"/>
</dbReference>
<comment type="caution">
    <text evidence="3">The sequence shown here is derived from an EMBL/GenBank/DDBJ whole genome shotgun (WGS) entry which is preliminary data.</text>
</comment>
<dbReference type="EMBL" id="CAJNYD010004506">
    <property type="protein sequence ID" value="CAF3606066.1"/>
    <property type="molecule type" value="Genomic_DNA"/>
</dbReference>
<evidence type="ECO:0000313" key="4">
    <source>
        <dbReference type="Proteomes" id="UP000663851"/>
    </source>
</evidence>
<dbReference type="PANTHER" id="PTHR21301">
    <property type="entry name" value="REVERSE TRANSCRIPTASE"/>
    <property type="match status" value="1"/>
</dbReference>
<evidence type="ECO:0000259" key="1">
    <source>
        <dbReference type="Pfam" id="PF26215"/>
    </source>
</evidence>